<dbReference type="OrthoDB" id="31092at10239"/>
<dbReference type="RefSeq" id="YP_009052058.1">
    <property type="nucleotide sequence ID" value="NC_024696.1"/>
</dbReference>
<keyword evidence="1" id="KW-0812">Transmembrane</keyword>
<evidence type="ECO:0000256" key="1">
    <source>
        <dbReference type="SAM" id="Phobius"/>
    </source>
</evidence>
<sequence>MALYEPKPDIEDIYIQQDSSTKANVPIFIPYVSDITIFTFVVDIVLCLTTCAACYRKGYTWDTMSNSLLCITCASMGMYVQMEFETSVEAHWILCAFTSTLLMVTCATAMIIILSICAYQCRNRPIYYCLYLVNRGMLFMVALLWWADFEGIYDWEIKYIKYSSSICIDIAAWLLTFMILCVVVDVLGGINYWSSKYDAIIYICIVWYMSKDPMKTISPGDPHIYALMAFSYMFSKKVMEYDLLYITVEE</sequence>
<keyword evidence="1" id="KW-1133">Transmembrane helix</keyword>
<dbReference type="GeneID" id="20098522"/>
<evidence type="ECO:0000313" key="3">
    <source>
        <dbReference type="Proteomes" id="UP000152474"/>
    </source>
</evidence>
<name>A0A075CZJ8_9BETA</name>
<dbReference type="KEGG" id="vg:20098522"/>
<accession>A0A075CZJ8</accession>
<gene>
    <name evidence="2" type="primary">EE35</name>
</gene>
<proteinExistence type="predicted"/>
<keyword evidence="1" id="KW-0472">Membrane</keyword>
<feature type="transmembrane region" description="Helical" evidence="1">
    <location>
        <begin position="35"/>
        <end position="55"/>
    </location>
</feature>
<feature type="transmembrane region" description="Helical" evidence="1">
    <location>
        <begin position="126"/>
        <end position="147"/>
    </location>
</feature>
<feature type="transmembrane region" description="Helical" evidence="1">
    <location>
        <begin position="67"/>
        <end position="84"/>
    </location>
</feature>
<evidence type="ECO:0000313" key="2">
    <source>
        <dbReference type="EMBL" id="AHC02798.1"/>
    </source>
</evidence>
<reference evidence="2 3" key="1">
    <citation type="submission" date="2013-11" db="EMBL/GenBank/DDBJ databases">
        <title>Genome sequence of elephant endotheliotropic herpesvirus 5.</title>
        <authorList>
            <person name="Wilkie G.S."/>
            <person name="Davison A.J."/>
            <person name="Denk D."/>
            <person name="Kerr K."/>
            <person name="Redrobe S."/>
            <person name="Steinbach F."/>
            <person name="Dastjerdi A."/>
        </authorList>
    </citation>
    <scope>NUCLEOTIDE SEQUENCE [LARGE SCALE GENOMIC DNA]</scope>
    <source>
        <strain evidence="2 3">Vijay</strain>
    </source>
</reference>
<feature type="transmembrane region" description="Helical" evidence="1">
    <location>
        <begin position="90"/>
        <end position="114"/>
    </location>
</feature>
<feature type="transmembrane region" description="Helical" evidence="1">
    <location>
        <begin position="159"/>
        <end position="187"/>
    </location>
</feature>
<keyword evidence="3" id="KW-1185">Reference proteome</keyword>
<dbReference type="Proteomes" id="UP000152474">
    <property type="component" value="Segment"/>
</dbReference>
<organism evidence="2 3">
    <name type="scientific">Elephant endotheliotropic herpesvirus 5</name>
    <dbReference type="NCBI Taxonomy" id="768738"/>
    <lineage>
        <taxon>Viruses</taxon>
        <taxon>Duplodnaviria</taxon>
        <taxon>Heunggongvirae</taxon>
        <taxon>Peploviricota</taxon>
        <taxon>Herviviricetes</taxon>
        <taxon>Herpesvirales</taxon>
        <taxon>Orthoherpesviridae</taxon>
        <taxon>Betaherpesvirinae</taxon>
        <taxon>Proboscivirus</taxon>
    </lineage>
</organism>
<dbReference type="EMBL" id="KF921519">
    <property type="protein sequence ID" value="AHC02798.1"/>
    <property type="molecule type" value="Genomic_DNA"/>
</dbReference>
<protein>
    <submittedName>
        <fullName evidence="2">Membrane protein EE35</fullName>
    </submittedName>
</protein>